<gene>
    <name evidence="2" type="ORF">CHIRRI_LOCUS3886</name>
</gene>
<evidence type="ECO:0000313" key="2">
    <source>
        <dbReference type="EMBL" id="CAG9800949.1"/>
    </source>
</evidence>
<dbReference type="GO" id="GO:0019005">
    <property type="term" value="C:SCF ubiquitin ligase complex"/>
    <property type="evidence" value="ECO:0007669"/>
    <property type="project" value="TreeGrafter"/>
</dbReference>
<dbReference type="SUPFAM" id="SSF81383">
    <property type="entry name" value="F-box domain"/>
    <property type="match status" value="1"/>
</dbReference>
<name>A0A9N9RPX5_9DIPT</name>
<dbReference type="EMBL" id="OU895877">
    <property type="protein sequence ID" value="CAG9800949.1"/>
    <property type="molecule type" value="Genomic_DNA"/>
</dbReference>
<sequence>MRSFDPAKLNMNYFFDEILIEIFGNLSLQMLKNCRLVCKRWDQLIINNKHLLKNLQVVLRTSKDIKKFSEIRRMPKDVIILDDQGFSMNVFDHLHNLHSLIIDLRPCQAYLEPSHFKEILSSATNLKILYASDLNFNGDIQNMKECEKINLNLTELRCNSELINILKCTTLKILDLRWHWNLPEDRKTNVINFLSQQKKLEDLTLNCRNYFYDHFQHFNYEFQLKSFTFFSNCNFSDHKSFIRYLEPHKHSLQSLNIQMFSFEQSKVAIEEIFKFIMRNLSNLKELELDTVFKGTIRKIEVLPLQLNNFSSNTIERFGFNDIFYSMDDNKQLIDLLPNMKHLSIKSCFCKVVELLEYVANTKPQLESLQVYNFDCVDSAIKFTNLKEFSVHTFSTSIQALSSFLARNSKSLERINIGDAANICQQAVNAISKCENLKCLTVNVTNNNLRLVMKTFLGILNRDKPLKIIFKDYPSIKTFMLPEDKIIWKKQIRLN</sequence>
<dbReference type="PROSITE" id="PS50181">
    <property type="entry name" value="FBOX"/>
    <property type="match status" value="1"/>
</dbReference>
<dbReference type="InterPro" id="IPR032675">
    <property type="entry name" value="LRR_dom_sf"/>
</dbReference>
<reference evidence="2" key="2">
    <citation type="submission" date="2022-10" db="EMBL/GenBank/DDBJ databases">
        <authorList>
            <consortium name="ENA_rothamsted_submissions"/>
            <consortium name="culmorum"/>
            <person name="King R."/>
        </authorList>
    </citation>
    <scope>NUCLEOTIDE SEQUENCE</scope>
</reference>
<organism evidence="2 3">
    <name type="scientific">Chironomus riparius</name>
    <dbReference type="NCBI Taxonomy" id="315576"/>
    <lineage>
        <taxon>Eukaryota</taxon>
        <taxon>Metazoa</taxon>
        <taxon>Ecdysozoa</taxon>
        <taxon>Arthropoda</taxon>
        <taxon>Hexapoda</taxon>
        <taxon>Insecta</taxon>
        <taxon>Pterygota</taxon>
        <taxon>Neoptera</taxon>
        <taxon>Endopterygota</taxon>
        <taxon>Diptera</taxon>
        <taxon>Nematocera</taxon>
        <taxon>Chironomoidea</taxon>
        <taxon>Chironomidae</taxon>
        <taxon>Chironominae</taxon>
        <taxon>Chironomus</taxon>
    </lineage>
</organism>
<dbReference type="AlphaFoldDB" id="A0A9N9RPX5"/>
<protein>
    <recommendedName>
        <fullName evidence="1">F-box domain-containing protein</fullName>
    </recommendedName>
</protein>
<evidence type="ECO:0000313" key="3">
    <source>
        <dbReference type="Proteomes" id="UP001153620"/>
    </source>
</evidence>
<feature type="domain" description="F-box" evidence="1">
    <location>
        <begin position="8"/>
        <end position="55"/>
    </location>
</feature>
<proteinExistence type="predicted"/>
<dbReference type="SUPFAM" id="SSF52047">
    <property type="entry name" value="RNI-like"/>
    <property type="match status" value="1"/>
</dbReference>
<dbReference type="InterPro" id="IPR036047">
    <property type="entry name" value="F-box-like_dom_sf"/>
</dbReference>
<keyword evidence="3" id="KW-1185">Reference proteome</keyword>
<accession>A0A9N9RPX5</accession>
<evidence type="ECO:0000259" key="1">
    <source>
        <dbReference type="PROSITE" id="PS50181"/>
    </source>
</evidence>
<dbReference type="PANTHER" id="PTHR13318">
    <property type="entry name" value="PARTNER OF PAIRED, ISOFORM B-RELATED"/>
    <property type="match status" value="1"/>
</dbReference>
<dbReference type="Gene3D" id="3.80.10.10">
    <property type="entry name" value="Ribonuclease Inhibitor"/>
    <property type="match status" value="2"/>
</dbReference>
<dbReference type="Proteomes" id="UP001153620">
    <property type="component" value="Chromosome 1"/>
</dbReference>
<reference evidence="2" key="1">
    <citation type="submission" date="2022-01" db="EMBL/GenBank/DDBJ databases">
        <authorList>
            <person name="King R."/>
        </authorList>
    </citation>
    <scope>NUCLEOTIDE SEQUENCE</scope>
</reference>
<dbReference type="Pfam" id="PF12937">
    <property type="entry name" value="F-box-like"/>
    <property type="match status" value="1"/>
</dbReference>
<dbReference type="InterPro" id="IPR001810">
    <property type="entry name" value="F-box_dom"/>
</dbReference>
<dbReference type="OrthoDB" id="7800715at2759"/>
<dbReference type="GO" id="GO:0031146">
    <property type="term" value="P:SCF-dependent proteasomal ubiquitin-dependent protein catabolic process"/>
    <property type="evidence" value="ECO:0007669"/>
    <property type="project" value="TreeGrafter"/>
</dbReference>